<dbReference type="GO" id="GO:0000166">
    <property type="term" value="F:nucleotide binding"/>
    <property type="evidence" value="ECO:0007669"/>
    <property type="project" value="InterPro"/>
</dbReference>
<dbReference type="Gene3D" id="3.40.50.720">
    <property type="entry name" value="NAD(P)-binding Rossmann-like Domain"/>
    <property type="match status" value="1"/>
</dbReference>
<dbReference type="InterPro" id="IPR051317">
    <property type="entry name" value="Gfo/Idh/MocA_oxidoreduct"/>
</dbReference>
<comment type="caution">
    <text evidence="2">The sequence shown here is derived from an EMBL/GenBank/DDBJ whole genome shotgun (WGS) entry which is preliminary data.</text>
</comment>
<accession>A0A2A5RM87</accession>
<dbReference type="EMBL" id="JXJU01000004">
    <property type="protein sequence ID" value="PCS00403.1"/>
    <property type="molecule type" value="Genomic_DNA"/>
</dbReference>
<feature type="domain" description="Gfo/Idh/MocA-like oxidoreductase N-terminal" evidence="1">
    <location>
        <begin position="3"/>
        <end position="119"/>
    </location>
</feature>
<sequence>MIIGIIGATSNIASKAYLPVYAGLQDQHRFILYSRDWERAEKVRQKYKFEYATTDLAALETVDLVIIHAATSQHFQLAQRYLKAGVHVLMDKPISQNLSEVRALYQLAEEKRVLFVIGFNRRFAPQTQKLKAISNKNVIKITKNLANHNGNLKFQLYDIFSHPLDTLIYLLDDEINSYQFQVKQDEQGQLERALVLIETGSTTGIATMNLNSGAYRESFEVESPDETMVLSELTELESFKGIDKQTFGINGWKSSTFNRGFDDLVNAMIKEVQTYQADSRLAALTRLKQDNILKTHEIIANMLGEN</sequence>
<dbReference type="PANTHER" id="PTHR43708:SF4">
    <property type="entry name" value="OXIDOREDUCTASE YCEM-RELATED"/>
    <property type="match status" value="1"/>
</dbReference>
<reference evidence="2 3" key="1">
    <citation type="submission" date="2014-12" db="EMBL/GenBank/DDBJ databases">
        <title>Draft genome sequences of 10 type strains of Lactococcus.</title>
        <authorList>
            <person name="Sun Z."/>
            <person name="Zhong Z."/>
            <person name="Liu W."/>
            <person name="Zhang W."/>
            <person name="Zhang H."/>
        </authorList>
    </citation>
    <scope>NUCLEOTIDE SEQUENCE [LARGE SCALE GENOMIC DNA]</scope>
    <source>
        <strain evidence="2 3">JCM 16395</strain>
    </source>
</reference>
<name>A0A2A5RM87_9LACT</name>
<dbReference type="InterPro" id="IPR036291">
    <property type="entry name" value="NAD(P)-bd_dom_sf"/>
</dbReference>
<dbReference type="AlphaFoldDB" id="A0A2A5RM87"/>
<evidence type="ECO:0000313" key="2">
    <source>
        <dbReference type="EMBL" id="PCS00403.1"/>
    </source>
</evidence>
<evidence type="ECO:0000313" key="3">
    <source>
        <dbReference type="Proteomes" id="UP000218181"/>
    </source>
</evidence>
<dbReference type="SUPFAM" id="SSF51735">
    <property type="entry name" value="NAD(P)-binding Rossmann-fold domains"/>
    <property type="match status" value="1"/>
</dbReference>
<dbReference type="Proteomes" id="UP000218181">
    <property type="component" value="Unassembled WGS sequence"/>
</dbReference>
<protein>
    <submittedName>
        <fullName evidence="2">Dehydrogenase related protein</fullName>
    </submittedName>
</protein>
<evidence type="ECO:0000259" key="1">
    <source>
        <dbReference type="Pfam" id="PF01408"/>
    </source>
</evidence>
<gene>
    <name evidence="2" type="ORF">RT41_GL001290</name>
</gene>
<keyword evidence="3" id="KW-1185">Reference proteome</keyword>
<dbReference type="OrthoDB" id="9815825at2"/>
<dbReference type="InterPro" id="IPR000683">
    <property type="entry name" value="Gfo/Idh/MocA-like_OxRdtase_N"/>
</dbReference>
<dbReference type="Pfam" id="PF01408">
    <property type="entry name" value="GFO_IDH_MocA"/>
    <property type="match status" value="1"/>
</dbReference>
<dbReference type="STRING" id="1291764.GCA_001311235_01993"/>
<dbReference type="SUPFAM" id="SSF55347">
    <property type="entry name" value="Glyceraldehyde-3-phosphate dehydrogenase-like, C-terminal domain"/>
    <property type="match status" value="1"/>
</dbReference>
<dbReference type="PANTHER" id="PTHR43708">
    <property type="entry name" value="CONSERVED EXPRESSED OXIDOREDUCTASE (EUROFUNG)"/>
    <property type="match status" value="1"/>
</dbReference>
<organism evidence="2 3">
    <name type="scientific">Lactococcus fujiensis JCM 16395</name>
    <dbReference type="NCBI Taxonomy" id="1291764"/>
    <lineage>
        <taxon>Bacteria</taxon>
        <taxon>Bacillati</taxon>
        <taxon>Bacillota</taxon>
        <taxon>Bacilli</taxon>
        <taxon>Lactobacillales</taxon>
        <taxon>Streptococcaceae</taxon>
        <taxon>Lactococcus</taxon>
    </lineage>
</organism>
<dbReference type="Gene3D" id="3.30.360.10">
    <property type="entry name" value="Dihydrodipicolinate Reductase, domain 2"/>
    <property type="match status" value="1"/>
</dbReference>
<proteinExistence type="predicted"/>
<dbReference type="RefSeq" id="WP_054639539.1">
    <property type="nucleotide sequence ID" value="NZ_BBAL01000007.1"/>
</dbReference>